<keyword evidence="2" id="KW-0812">Transmembrane</keyword>
<keyword evidence="3 6" id="KW-0732">Signal</keyword>
<dbReference type="AlphaFoldDB" id="A0AAV5KQX4"/>
<keyword evidence="9" id="KW-1185">Reference proteome</keyword>
<proteinExistence type="predicted"/>
<dbReference type="GO" id="GO:0030247">
    <property type="term" value="F:polysaccharide binding"/>
    <property type="evidence" value="ECO:0007669"/>
    <property type="project" value="InterPro"/>
</dbReference>
<dbReference type="PANTHER" id="PTHR33491">
    <property type="entry name" value="OSJNBA0016N04.9 PROTEIN"/>
    <property type="match status" value="1"/>
</dbReference>
<dbReference type="Pfam" id="PF13947">
    <property type="entry name" value="GUB_WAK_bind"/>
    <property type="match status" value="1"/>
</dbReference>
<organism evidence="8 9">
    <name type="scientific">Rubroshorea leprosula</name>
    <dbReference type="NCBI Taxonomy" id="152421"/>
    <lineage>
        <taxon>Eukaryota</taxon>
        <taxon>Viridiplantae</taxon>
        <taxon>Streptophyta</taxon>
        <taxon>Embryophyta</taxon>
        <taxon>Tracheophyta</taxon>
        <taxon>Spermatophyta</taxon>
        <taxon>Magnoliopsida</taxon>
        <taxon>eudicotyledons</taxon>
        <taxon>Gunneridae</taxon>
        <taxon>Pentapetalae</taxon>
        <taxon>rosids</taxon>
        <taxon>malvids</taxon>
        <taxon>Malvales</taxon>
        <taxon>Dipterocarpaceae</taxon>
        <taxon>Rubroshorea</taxon>
    </lineage>
</organism>
<comment type="subcellular location">
    <subcellularLocation>
        <location evidence="1">Membrane</location>
        <topology evidence="1">Single-pass membrane protein</topology>
    </subcellularLocation>
</comment>
<dbReference type="Proteomes" id="UP001054252">
    <property type="component" value="Unassembled WGS sequence"/>
</dbReference>
<feature type="domain" description="Wall-associated receptor kinase galacturonan-binding" evidence="7">
    <location>
        <begin position="31"/>
        <end position="87"/>
    </location>
</feature>
<comment type="caution">
    <text evidence="8">The sequence shown here is derived from an EMBL/GenBank/DDBJ whole genome shotgun (WGS) entry which is preliminary data.</text>
</comment>
<dbReference type="InterPro" id="IPR025287">
    <property type="entry name" value="WAK_GUB"/>
</dbReference>
<evidence type="ECO:0000256" key="2">
    <source>
        <dbReference type="ARBA" id="ARBA00022692"/>
    </source>
</evidence>
<dbReference type="GO" id="GO:0016020">
    <property type="term" value="C:membrane"/>
    <property type="evidence" value="ECO:0007669"/>
    <property type="project" value="UniProtKB-SubCell"/>
</dbReference>
<evidence type="ECO:0000256" key="1">
    <source>
        <dbReference type="ARBA" id="ARBA00004167"/>
    </source>
</evidence>
<sequence>MMIIRTSSIFAFLVLLMIESAAGQALVKPGCRQDSCGNVSIPYPFGIGTDCCMNKGFEVSCDDTSEPPRIFLNLTSGKIEVLYFSLVPSFIRVKLPINCLRCTKALAPLNISGSPFKSVWSADTLEEEYLPGVLEWGITDADVSKLPPTYENAFNCSQFSGTNDTTRYGYYRVFYGDNTNLSMSSSANQQCVCERGFQGNPYLPHGCHGELLSPSLFL</sequence>
<gene>
    <name evidence="8" type="ORF">SLEP1_g36091</name>
</gene>
<evidence type="ECO:0000313" key="9">
    <source>
        <dbReference type="Proteomes" id="UP001054252"/>
    </source>
</evidence>
<protein>
    <recommendedName>
        <fullName evidence="7">Wall-associated receptor kinase galacturonan-binding domain-containing protein</fullName>
    </recommendedName>
</protein>
<keyword evidence="5" id="KW-0472">Membrane</keyword>
<dbReference type="EMBL" id="BPVZ01000073">
    <property type="protein sequence ID" value="GKV26873.1"/>
    <property type="molecule type" value="Genomic_DNA"/>
</dbReference>
<feature type="signal peptide" evidence="6">
    <location>
        <begin position="1"/>
        <end position="23"/>
    </location>
</feature>
<evidence type="ECO:0000256" key="5">
    <source>
        <dbReference type="ARBA" id="ARBA00023136"/>
    </source>
</evidence>
<reference evidence="8 9" key="1">
    <citation type="journal article" date="2021" name="Commun. Biol.">
        <title>The genome of Shorea leprosula (Dipterocarpaceae) highlights the ecological relevance of drought in aseasonal tropical rainforests.</title>
        <authorList>
            <person name="Ng K.K.S."/>
            <person name="Kobayashi M.J."/>
            <person name="Fawcett J.A."/>
            <person name="Hatakeyama M."/>
            <person name="Paape T."/>
            <person name="Ng C.H."/>
            <person name="Ang C.C."/>
            <person name="Tnah L.H."/>
            <person name="Lee C.T."/>
            <person name="Nishiyama T."/>
            <person name="Sese J."/>
            <person name="O'Brien M.J."/>
            <person name="Copetti D."/>
            <person name="Mohd Noor M.I."/>
            <person name="Ong R.C."/>
            <person name="Putra M."/>
            <person name="Sireger I.Z."/>
            <person name="Indrioko S."/>
            <person name="Kosugi Y."/>
            <person name="Izuno A."/>
            <person name="Isagi Y."/>
            <person name="Lee S.L."/>
            <person name="Shimizu K.K."/>
        </authorList>
    </citation>
    <scope>NUCLEOTIDE SEQUENCE [LARGE SCALE GENOMIC DNA]</scope>
    <source>
        <strain evidence="8">214</strain>
    </source>
</reference>
<name>A0AAV5KQX4_9ROSI</name>
<evidence type="ECO:0000313" key="8">
    <source>
        <dbReference type="EMBL" id="GKV26873.1"/>
    </source>
</evidence>
<keyword evidence="4" id="KW-1133">Transmembrane helix</keyword>
<accession>A0AAV5KQX4</accession>
<evidence type="ECO:0000256" key="6">
    <source>
        <dbReference type="SAM" id="SignalP"/>
    </source>
</evidence>
<evidence type="ECO:0000256" key="3">
    <source>
        <dbReference type="ARBA" id="ARBA00022729"/>
    </source>
</evidence>
<evidence type="ECO:0000259" key="7">
    <source>
        <dbReference type="Pfam" id="PF13947"/>
    </source>
</evidence>
<evidence type="ECO:0000256" key="4">
    <source>
        <dbReference type="ARBA" id="ARBA00022989"/>
    </source>
</evidence>
<feature type="chain" id="PRO_5044000142" description="Wall-associated receptor kinase galacturonan-binding domain-containing protein" evidence="6">
    <location>
        <begin position="24"/>
        <end position="218"/>
    </location>
</feature>